<sequence>MRITLVRARKLFRYSARSEHRLYSTRTSRPMDEFSVRKSSLSYTDAVRESLSNLKACFYFRKDEIEVLHSPTEFYDTLKNKIFNAERRIFLASLYIGTSQEELIACISKALDKNPNLKVYFLVDGLRGTREAPKSCSASLLSRLVKNHQDRVDIRLYRTPELTRLKEALIPRRFNEGIGLQHMKIYGVDDEVILSGANLSTDYFTNRQDRYYLFKSPQFADYYYDLHQLVSRMSYQVQYSESVQKFKMVWPKDNLSNEPHLDRGLFLKSCSDALRSFLNKPRGSLTNQNISKTGEFQTAVYPISQFTPMFRDNKDYSTEKPTILKILSCMRDSSISWTFTAGYFNMLPEIKNLLLLSPSKEGRVITASPYANGFFQSKGLSRHLPDAYLHLSQKFLQDVKNSGRESQISLNEWKKGIVNTPEGWSYHAKGIWVSENDPKDTRPAVTVVGSSNYTRRAYSVDLESNVVLVTKDSQLKNVMQAEIDRLMSNTKPVTIQTFNEEHERQVSLGVRVATKIIGKRL</sequence>
<dbReference type="SUPFAM" id="SSF56024">
    <property type="entry name" value="Phospholipase D/nuclease"/>
    <property type="match status" value="2"/>
</dbReference>
<evidence type="ECO:0000256" key="1">
    <source>
        <dbReference type="ARBA" id="ARBA00004173"/>
    </source>
</evidence>
<dbReference type="PIRSF" id="PIRSF000850">
    <property type="entry name" value="Phospholipase_D_PSS"/>
    <property type="match status" value="1"/>
</dbReference>
<keyword evidence="11 18" id="KW-0067">ATP-binding</keyword>
<evidence type="ECO:0000259" key="19">
    <source>
        <dbReference type="PROSITE" id="PS50035"/>
    </source>
</evidence>
<evidence type="ECO:0000256" key="6">
    <source>
        <dbReference type="ARBA" id="ARBA00014944"/>
    </source>
</evidence>
<keyword evidence="21" id="KW-1185">Reference proteome</keyword>
<keyword evidence="7 18" id="KW-0444">Lipid biosynthesis</keyword>
<dbReference type="CDD" id="cd09135">
    <property type="entry name" value="PLDc_PGS1_euk_1"/>
    <property type="match status" value="1"/>
</dbReference>
<proteinExistence type="inferred from homology"/>
<evidence type="ECO:0000256" key="9">
    <source>
        <dbReference type="ARBA" id="ARBA00022737"/>
    </source>
</evidence>
<organism evidence="20 21">
    <name type="scientific">Lachancea nothofagi CBS 11611</name>
    <dbReference type="NCBI Taxonomy" id="1266666"/>
    <lineage>
        <taxon>Eukaryota</taxon>
        <taxon>Fungi</taxon>
        <taxon>Dikarya</taxon>
        <taxon>Ascomycota</taxon>
        <taxon>Saccharomycotina</taxon>
        <taxon>Saccharomycetes</taxon>
        <taxon>Saccharomycetales</taxon>
        <taxon>Saccharomycetaceae</taxon>
        <taxon>Lachancea</taxon>
    </lineage>
</organism>
<dbReference type="PROSITE" id="PS50035">
    <property type="entry name" value="PLD"/>
    <property type="match status" value="1"/>
</dbReference>
<evidence type="ECO:0000256" key="7">
    <source>
        <dbReference type="ARBA" id="ARBA00022516"/>
    </source>
</evidence>
<accession>A0A1G4KK57</accession>
<name>A0A1G4KK57_9SACH</name>
<evidence type="ECO:0000256" key="13">
    <source>
        <dbReference type="ARBA" id="ARBA00023128"/>
    </source>
</evidence>
<feature type="domain" description="PLD phosphodiesterase" evidence="19">
    <location>
        <begin position="177"/>
        <end position="203"/>
    </location>
</feature>
<dbReference type="PANTHER" id="PTHR12586:SF1">
    <property type="entry name" value="CDP-DIACYLGLYCEROL--GLYCEROL-3-PHOSPHATE 3-PHOSPHATIDYLTRANSFERASE, MITOCHONDRIAL"/>
    <property type="match status" value="1"/>
</dbReference>
<evidence type="ECO:0000256" key="18">
    <source>
        <dbReference type="RuleBase" id="RU365024"/>
    </source>
</evidence>
<protein>
    <recommendedName>
        <fullName evidence="6 18">CDP-diacylglycerol--glycerol-3-phosphate 3-phosphatidyltransferase</fullName>
        <ecNumber evidence="5 18">2.7.8.5</ecNumber>
    </recommendedName>
</protein>
<dbReference type="GO" id="GO:0005739">
    <property type="term" value="C:mitochondrion"/>
    <property type="evidence" value="ECO:0007669"/>
    <property type="project" value="UniProtKB-SubCell"/>
</dbReference>
<comment type="pathway">
    <text evidence="2 18">Phospholipid metabolism; phosphatidylglycerol biosynthesis; phosphatidylglycerol from CDP-diacylglycerol: step 1/2.</text>
</comment>
<evidence type="ECO:0000256" key="5">
    <source>
        <dbReference type="ARBA" id="ARBA00013170"/>
    </source>
</evidence>
<reference evidence="21" key="1">
    <citation type="submission" date="2016-03" db="EMBL/GenBank/DDBJ databases">
        <authorList>
            <person name="Devillers Hugo."/>
        </authorList>
    </citation>
    <scope>NUCLEOTIDE SEQUENCE [LARGE SCALE GENOMIC DNA]</scope>
</reference>
<comment type="function">
    <text evidence="17">Essential for the viability of mitochondrial petite mutant. Catalyzes the committed step to the synthesis of the acidic phospholipids.</text>
</comment>
<comment type="catalytic activity">
    <reaction evidence="16 18">
        <text>a CDP-1,2-diacyl-sn-glycerol + sn-glycerol 3-phosphate = a 1,2-diacyl-sn-glycero-3-phospho-(1'-sn-glycero-3'-phosphate) + CMP + H(+)</text>
        <dbReference type="Rhea" id="RHEA:12593"/>
        <dbReference type="ChEBI" id="CHEBI:15378"/>
        <dbReference type="ChEBI" id="CHEBI:57597"/>
        <dbReference type="ChEBI" id="CHEBI:58332"/>
        <dbReference type="ChEBI" id="CHEBI:60110"/>
        <dbReference type="ChEBI" id="CHEBI:60377"/>
        <dbReference type="EC" id="2.7.8.5"/>
    </reaction>
</comment>
<dbReference type="AlphaFoldDB" id="A0A1G4KK57"/>
<dbReference type="FunFam" id="3.30.870.10:FF:000044">
    <property type="entry name" value="CDP-diacylglycerol--glycerol-3-phosphate 3-phosphatidyltransferase"/>
    <property type="match status" value="1"/>
</dbReference>
<evidence type="ECO:0000256" key="2">
    <source>
        <dbReference type="ARBA" id="ARBA00005042"/>
    </source>
</evidence>
<dbReference type="EMBL" id="LT598453">
    <property type="protein sequence ID" value="SCV04930.1"/>
    <property type="molecule type" value="Genomic_DNA"/>
</dbReference>
<dbReference type="GO" id="GO:0032049">
    <property type="term" value="P:cardiolipin biosynthetic process"/>
    <property type="evidence" value="ECO:0007669"/>
    <property type="project" value="InterPro"/>
</dbReference>
<comment type="pathway">
    <text evidence="3">Lipid metabolism.</text>
</comment>
<dbReference type="SMART" id="SM00155">
    <property type="entry name" value="PLDc"/>
    <property type="match status" value="2"/>
</dbReference>
<dbReference type="UniPathway" id="UPA00084">
    <property type="reaction ID" value="UER00503"/>
</dbReference>
<dbReference type="EC" id="2.7.8.5" evidence="5 18"/>
<evidence type="ECO:0000313" key="20">
    <source>
        <dbReference type="EMBL" id="SCV04930.1"/>
    </source>
</evidence>
<keyword evidence="13 18" id="KW-0496">Mitochondrion</keyword>
<evidence type="ECO:0000313" key="21">
    <source>
        <dbReference type="Proteomes" id="UP000189911"/>
    </source>
</evidence>
<dbReference type="FunFam" id="3.30.870.10:FF:000046">
    <property type="entry name" value="CDP-diacylglycerol--glycerol-3-phosphate 3-phosphatidyltransferase"/>
    <property type="match status" value="1"/>
</dbReference>
<keyword evidence="9" id="KW-0677">Repeat</keyword>
<evidence type="ECO:0000256" key="3">
    <source>
        <dbReference type="ARBA" id="ARBA00005189"/>
    </source>
</evidence>
<dbReference type="OrthoDB" id="10250191at2759"/>
<dbReference type="Gene3D" id="3.30.870.10">
    <property type="entry name" value="Endonuclease Chain A"/>
    <property type="match status" value="2"/>
</dbReference>
<comment type="similarity">
    <text evidence="4 18">Belongs to the CDP-alcohol phosphatidyltransferase class-II family.</text>
</comment>
<evidence type="ECO:0000256" key="12">
    <source>
        <dbReference type="ARBA" id="ARBA00023098"/>
    </source>
</evidence>
<keyword evidence="12 18" id="KW-0443">Lipid metabolism</keyword>
<evidence type="ECO:0000256" key="17">
    <source>
        <dbReference type="ARBA" id="ARBA00058636"/>
    </source>
</evidence>
<evidence type="ECO:0000256" key="10">
    <source>
        <dbReference type="ARBA" id="ARBA00022741"/>
    </source>
</evidence>
<dbReference type="InterPro" id="IPR016270">
    <property type="entry name" value="PGS1"/>
</dbReference>
<gene>
    <name evidence="20" type="ORF">LANO_0G14554G</name>
</gene>
<keyword evidence="14 18" id="KW-0594">Phospholipid biosynthesis</keyword>
<comment type="function">
    <text evidence="18">Functions in the biosynthesis of the anionic phospholipids phosphatidylglycerol and cardiolipin.</text>
</comment>
<dbReference type="GO" id="GO:0008444">
    <property type="term" value="F:CDP-diacylglycerol-glycerol-3-phosphate 3-phosphatidyltransferase activity"/>
    <property type="evidence" value="ECO:0007669"/>
    <property type="project" value="UniProtKB-EC"/>
</dbReference>
<evidence type="ECO:0000256" key="14">
    <source>
        <dbReference type="ARBA" id="ARBA00023209"/>
    </source>
</evidence>
<evidence type="ECO:0000256" key="8">
    <source>
        <dbReference type="ARBA" id="ARBA00022679"/>
    </source>
</evidence>
<dbReference type="GO" id="GO:0005524">
    <property type="term" value="F:ATP binding"/>
    <property type="evidence" value="ECO:0007669"/>
    <property type="project" value="UniProtKB-KW"/>
</dbReference>
<keyword evidence="10 18" id="KW-0547">Nucleotide-binding</keyword>
<keyword evidence="8 18" id="KW-0808">Transferase</keyword>
<dbReference type="Proteomes" id="UP000189911">
    <property type="component" value="Chromosome G"/>
</dbReference>
<evidence type="ECO:0000256" key="15">
    <source>
        <dbReference type="ARBA" id="ARBA00023264"/>
    </source>
</evidence>
<evidence type="ECO:0000256" key="4">
    <source>
        <dbReference type="ARBA" id="ARBA00010682"/>
    </source>
</evidence>
<dbReference type="CDD" id="cd09137">
    <property type="entry name" value="PLDc_PGS1_euk_2"/>
    <property type="match status" value="1"/>
</dbReference>
<keyword evidence="15 18" id="KW-1208">Phospholipid metabolism</keyword>
<evidence type="ECO:0000256" key="16">
    <source>
        <dbReference type="ARBA" id="ARBA00048586"/>
    </source>
</evidence>
<dbReference type="InterPro" id="IPR001736">
    <property type="entry name" value="PLipase_D/transphosphatidylase"/>
</dbReference>
<dbReference type="PANTHER" id="PTHR12586">
    <property type="entry name" value="CDP-DIACYLGLYCEROL--SERINE O-PHOSPHATIDYLTRANSFERASE"/>
    <property type="match status" value="1"/>
</dbReference>
<evidence type="ECO:0000256" key="11">
    <source>
        <dbReference type="ARBA" id="ARBA00022840"/>
    </source>
</evidence>
<comment type="subcellular location">
    <subcellularLocation>
        <location evidence="1 18">Mitochondrion</location>
    </subcellularLocation>
</comment>